<evidence type="ECO:0000313" key="8">
    <source>
        <dbReference type="EMBL" id="CAB4027583.1"/>
    </source>
</evidence>
<dbReference type="EC" id="5.1.3.2" evidence="4"/>
<evidence type="ECO:0000256" key="3">
    <source>
        <dbReference type="ARBA" id="ARBA00004947"/>
    </source>
</evidence>
<feature type="domain" description="NAD(P)-binding" evidence="7">
    <location>
        <begin position="5"/>
        <end position="46"/>
    </location>
</feature>
<dbReference type="InterPro" id="IPR036291">
    <property type="entry name" value="NAD(P)-bd_dom_sf"/>
</dbReference>
<dbReference type="PANTHER" id="PTHR43725:SF47">
    <property type="entry name" value="UDP-GLUCOSE 4-EPIMERASE"/>
    <property type="match status" value="1"/>
</dbReference>
<dbReference type="PANTHER" id="PTHR43725">
    <property type="entry name" value="UDP-GLUCOSE 4-EPIMERASE"/>
    <property type="match status" value="1"/>
</dbReference>
<comment type="catalytic activity">
    <reaction evidence="1">
        <text>UDP-alpha-D-glucose = UDP-alpha-D-galactose</text>
        <dbReference type="Rhea" id="RHEA:22168"/>
        <dbReference type="ChEBI" id="CHEBI:58885"/>
        <dbReference type="ChEBI" id="CHEBI:66914"/>
        <dbReference type="EC" id="5.1.3.2"/>
    </reaction>
</comment>
<keyword evidence="6" id="KW-0413">Isomerase</keyword>
<organism evidence="8 9">
    <name type="scientific">Paramuricea clavata</name>
    <name type="common">Red gorgonian</name>
    <name type="synonym">Violescent sea-whip</name>
    <dbReference type="NCBI Taxonomy" id="317549"/>
    <lineage>
        <taxon>Eukaryota</taxon>
        <taxon>Metazoa</taxon>
        <taxon>Cnidaria</taxon>
        <taxon>Anthozoa</taxon>
        <taxon>Octocorallia</taxon>
        <taxon>Malacalcyonacea</taxon>
        <taxon>Plexauridae</taxon>
        <taxon>Paramuricea</taxon>
    </lineage>
</organism>
<proteinExistence type="predicted"/>
<evidence type="ECO:0000256" key="6">
    <source>
        <dbReference type="ARBA" id="ARBA00023235"/>
    </source>
</evidence>
<comment type="pathway">
    <text evidence="3">Carbohydrate metabolism; galactose metabolism.</text>
</comment>
<dbReference type="GO" id="GO:0033499">
    <property type="term" value="P:galactose catabolic process via UDP-galactose, Leloir pathway"/>
    <property type="evidence" value="ECO:0007669"/>
    <property type="project" value="TreeGrafter"/>
</dbReference>
<dbReference type="SUPFAM" id="SSF51735">
    <property type="entry name" value="NAD(P)-binding Rossmann-fold domains"/>
    <property type="match status" value="1"/>
</dbReference>
<evidence type="ECO:0000313" key="9">
    <source>
        <dbReference type="Proteomes" id="UP001152795"/>
    </source>
</evidence>
<dbReference type="Gene3D" id="3.90.25.10">
    <property type="entry name" value="UDP-galactose 4-epimerase, domain 1"/>
    <property type="match status" value="1"/>
</dbReference>
<evidence type="ECO:0000256" key="5">
    <source>
        <dbReference type="ARBA" id="ARBA00023027"/>
    </source>
</evidence>
<sequence length="68" mass="7967">MFNVKIAYKITERRAGDVATCYADPTLAEKELGWKTERSLDEMCEDSWRWQVQNPNGFQETQQNHVTT</sequence>
<dbReference type="OrthoDB" id="9402762at2759"/>
<evidence type="ECO:0000256" key="4">
    <source>
        <dbReference type="ARBA" id="ARBA00013189"/>
    </source>
</evidence>
<dbReference type="InterPro" id="IPR016040">
    <property type="entry name" value="NAD(P)-bd_dom"/>
</dbReference>
<dbReference type="Pfam" id="PF16363">
    <property type="entry name" value="GDP_Man_Dehyd"/>
    <property type="match status" value="1"/>
</dbReference>
<reference evidence="8" key="1">
    <citation type="submission" date="2020-04" db="EMBL/GenBank/DDBJ databases">
        <authorList>
            <person name="Alioto T."/>
            <person name="Alioto T."/>
            <person name="Gomez Garrido J."/>
        </authorList>
    </citation>
    <scope>NUCLEOTIDE SEQUENCE</scope>
    <source>
        <strain evidence="8">A484AB</strain>
    </source>
</reference>
<evidence type="ECO:0000259" key="7">
    <source>
        <dbReference type="Pfam" id="PF16363"/>
    </source>
</evidence>
<dbReference type="GO" id="GO:0003978">
    <property type="term" value="F:UDP-glucose 4-epimerase activity"/>
    <property type="evidence" value="ECO:0007669"/>
    <property type="project" value="UniProtKB-EC"/>
</dbReference>
<gene>
    <name evidence="8" type="ORF">PACLA_8A041485</name>
</gene>
<keyword evidence="9" id="KW-1185">Reference proteome</keyword>
<dbReference type="Proteomes" id="UP001152795">
    <property type="component" value="Unassembled WGS sequence"/>
</dbReference>
<comment type="caution">
    <text evidence="8">The sequence shown here is derived from an EMBL/GenBank/DDBJ whole genome shotgun (WGS) entry which is preliminary data.</text>
</comment>
<evidence type="ECO:0000256" key="2">
    <source>
        <dbReference type="ARBA" id="ARBA00001911"/>
    </source>
</evidence>
<dbReference type="AlphaFoldDB" id="A0A7D9LBB3"/>
<dbReference type="EMBL" id="CACRXK020014889">
    <property type="protein sequence ID" value="CAB4027583.1"/>
    <property type="molecule type" value="Genomic_DNA"/>
</dbReference>
<evidence type="ECO:0000256" key="1">
    <source>
        <dbReference type="ARBA" id="ARBA00000083"/>
    </source>
</evidence>
<protein>
    <recommendedName>
        <fullName evidence="4">UDP-glucose 4-epimerase</fullName>
        <ecNumber evidence="4">5.1.3.2</ecNumber>
    </recommendedName>
</protein>
<accession>A0A7D9LBB3</accession>
<keyword evidence="5" id="KW-0520">NAD</keyword>
<name>A0A7D9LBB3_PARCT</name>
<comment type="cofactor">
    <cofactor evidence="2">
        <name>NAD(+)</name>
        <dbReference type="ChEBI" id="CHEBI:57540"/>
    </cofactor>
</comment>
<dbReference type="GO" id="GO:0005829">
    <property type="term" value="C:cytosol"/>
    <property type="evidence" value="ECO:0007669"/>
    <property type="project" value="TreeGrafter"/>
</dbReference>